<dbReference type="GO" id="GO:0004311">
    <property type="term" value="F:geranylgeranyl diphosphate synthase activity"/>
    <property type="evidence" value="ECO:0007669"/>
    <property type="project" value="UniProtKB-EC"/>
</dbReference>
<dbReference type="EMBL" id="LGKN01000001">
    <property type="protein sequence ID" value="KPL90230.1"/>
    <property type="molecule type" value="Genomic_DNA"/>
</dbReference>
<evidence type="ECO:0000313" key="7">
    <source>
        <dbReference type="Proteomes" id="UP000050502"/>
    </source>
</evidence>
<dbReference type="SFLD" id="SFLDS00005">
    <property type="entry name" value="Isoprenoid_Synthase_Type_I"/>
    <property type="match status" value="1"/>
</dbReference>
<keyword evidence="1" id="KW-0479">Metal-binding</keyword>
<dbReference type="OrthoDB" id="9805316at2"/>
<dbReference type="Gene3D" id="1.10.600.10">
    <property type="entry name" value="Farnesyl Diphosphate Synthase"/>
    <property type="match status" value="1"/>
</dbReference>
<sequence>MTRPATIRDLVAPYVPDIEAAMRRYVPPIEGEGAAMFGMLHYHLGWADETFRPARQPTGKRVRAALVLMSAEGLGVPRERALPAAAAVELVHEFSLIHDDIEDGDRERRHRPTLWTLWGVPQAINAGDALFAIAHRALFGLADVGVPAERVVHAAHRFSETMVALCRGQHQDMAFETRLDVTPDEYRAMIAGKTGVLLGLAAELGAIIAGLPDDDRARYRRFGERLGRAFQIQDDLLGLWGETHQTGKPVGNDIRKRKKSLPVLLALAHPGPDAESLRALYARETPLTDADVERALAIIEQTGARKAAEAEMHAAYAEAEQMLDEVAVQYGEHAVEQLRHLVRLLQHRTE</sequence>
<dbReference type="Proteomes" id="UP000050502">
    <property type="component" value="Unassembled WGS sequence"/>
</dbReference>
<dbReference type="InParanoid" id="A0A0M8KBU4"/>
<dbReference type="GO" id="GO:0046872">
    <property type="term" value="F:metal ion binding"/>
    <property type="evidence" value="ECO:0007669"/>
    <property type="project" value="UniProtKB-KW"/>
</dbReference>
<name>A0A0M8KBU4_9CHLR</name>
<dbReference type="GO" id="GO:0004161">
    <property type="term" value="F:dimethylallyltranstransferase activity"/>
    <property type="evidence" value="ECO:0007669"/>
    <property type="project" value="UniProtKB-EC"/>
</dbReference>
<dbReference type="GO" id="GO:0008299">
    <property type="term" value="P:isoprenoid biosynthetic process"/>
    <property type="evidence" value="ECO:0007669"/>
    <property type="project" value="InterPro"/>
</dbReference>
<reference evidence="4 6" key="1">
    <citation type="journal article" date="2015" name="Genome Announc.">
        <title>Draft Genome Sequence of a Heterotrophic Facultative Anaerobic Thermophilic Bacterium, Ardenticatena maritima Strain 110ST.</title>
        <authorList>
            <person name="Kawaichi S."/>
            <person name="Yoshida T."/>
            <person name="Sako Y."/>
            <person name="Nakamura R."/>
        </authorList>
    </citation>
    <scope>NUCLEOTIDE SEQUENCE [LARGE SCALE GENOMIC DNA]</scope>
    <source>
        <strain evidence="4 6">110S</strain>
    </source>
</reference>
<dbReference type="EC" id="2.5.1.10" evidence="4"/>
<keyword evidence="3 4" id="KW-0808">Transferase</keyword>
<keyword evidence="2" id="KW-0460">Magnesium</keyword>
<evidence type="ECO:0000313" key="6">
    <source>
        <dbReference type="Proteomes" id="UP000037784"/>
    </source>
</evidence>
<dbReference type="SFLD" id="SFLDG01017">
    <property type="entry name" value="Polyprenyl_Transferase_Like"/>
    <property type="match status" value="1"/>
</dbReference>
<dbReference type="EC" id="2.5.1.29" evidence="4"/>
<dbReference type="EMBL" id="BBZA01000284">
    <property type="protein sequence ID" value="GAP64569.1"/>
    <property type="molecule type" value="Genomic_DNA"/>
</dbReference>
<proteinExistence type="inferred from homology"/>
<dbReference type="EC" id="2.5.1.1" evidence="4"/>
<dbReference type="AlphaFoldDB" id="A0A0M8KBU4"/>
<evidence type="ECO:0000313" key="5">
    <source>
        <dbReference type="EMBL" id="KPL90230.1"/>
    </source>
</evidence>
<dbReference type="InterPro" id="IPR008949">
    <property type="entry name" value="Isoprenoid_synthase_dom_sf"/>
</dbReference>
<dbReference type="PROSITE" id="PS00723">
    <property type="entry name" value="POLYPRENYL_SYNTHASE_1"/>
    <property type="match status" value="1"/>
</dbReference>
<dbReference type="InterPro" id="IPR000092">
    <property type="entry name" value="Polyprenyl_synt"/>
</dbReference>
<dbReference type="CDD" id="cd00685">
    <property type="entry name" value="Trans_IPPS_HT"/>
    <property type="match status" value="1"/>
</dbReference>
<reference evidence="5 7" key="2">
    <citation type="submission" date="2015-07" db="EMBL/GenBank/DDBJ databases">
        <title>Whole genome sequence of Ardenticatena maritima DSM 23922.</title>
        <authorList>
            <person name="Hemp J."/>
            <person name="Ward L.M."/>
            <person name="Pace L.A."/>
            <person name="Fischer W.W."/>
        </authorList>
    </citation>
    <scope>NUCLEOTIDE SEQUENCE [LARGE SCALE GENOMIC DNA]</scope>
    <source>
        <strain evidence="5 7">110S</strain>
    </source>
</reference>
<dbReference type="PANTHER" id="PTHR12001:SF86">
    <property type="entry name" value="GERANYLGERANYL DIPHOSPHATE SYNTHASE"/>
    <property type="match status" value="1"/>
</dbReference>
<dbReference type="Pfam" id="PF00348">
    <property type="entry name" value="polyprenyl_synt"/>
    <property type="match status" value="1"/>
</dbReference>
<dbReference type="PROSITE" id="PS00444">
    <property type="entry name" value="POLYPRENYL_SYNTHASE_2"/>
    <property type="match status" value="1"/>
</dbReference>
<evidence type="ECO:0000256" key="2">
    <source>
        <dbReference type="ARBA" id="ARBA00022842"/>
    </source>
</evidence>
<dbReference type="FunCoup" id="A0A0M8KBU4">
    <property type="interactions" value="264"/>
</dbReference>
<keyword evidence="6" id="KW-1185">Reference proteome</keyword>
<dbReference type="InterPro" id="IPR033749">
    <property type="entry name" value="Polyprenyl_synt_CS"/>
</dbReference>
<organism evidence="4 6">
    <name type="scientific">Ardenticatena maritima</name>
    <dbReference type="NCBI Taxonomy" id="872965"/>
    <lineage>
        <taxon>Bacteria</taxon>
        <taxon>Bacillati</taxon>
        <taxon>Chloroflexota</taxon>
        <taxon>Ardenticatenia</taxon>
        <taxon>Ardenticatenales</taxon>
        <taxon>Ardenticatenaceae</taxon>
        <taxon>Ardenticatena</taxon>
    </lineage>
</organism>
<dbReference type="PATRIC" id="fig|872965.6.peg.3087"/>
<dbReference type="STRING" id="872965.SE16_00060"/>
<reference evidence="6" key="3">
    <citation type="submission" date="2015-08" db="EMBL/GenBank/DDBJ databases">
        <title>Draft Genome Sequence of a Heterotrophic Facultative Anaerobic Bacterium Ardenticatena maritima Strain 110S.</title>
        <authorList>
            <person name="Kawaichi S."/>
            <person name="Yoshida T."/>
            <person name="Sako Y."/>
            <person name="Nakamura R."/>
        </authorList>
    </citation>
    <scope>NUCLEOTIDE SEQUENCE [LARGE SCALE GENOMIC DNA]</scope>
    <source>
        <strain evidence="6">110S</strain>
    </source>
</reference>
<evidence type="ECO:0000256" key="3">
    <source>
        <dbReference type="RuleBase" id="RU004466"/>
    </source>
</evidence>
<evidence type="ECO:0000256" key="1">
    <source>
        <dbReference type="ARBA" id="ARBA00022723"/>
    </source>
</evidence>
<dbReference type="RefSeq" id="WP_054494254.1">
    <property type="nucleotide sequence ID" value="NZ_BBZA01000284.1"/>
</dbReference>
<dbReference type="SUPFAM" id="SSF48576">
    <property type="entry name" value="Terpenoid synthases"/>
    <property type="match status" value="1"/>
</dbReference>
<protein>
    <submittedName>
        <fullName evidence="4">Geranylgeranyl diphosphate synthase, type I</fullName>
        <ecNumber evidence="4">2.5.1.1</ecNumber>
        <ecNumber evidence="4">2.5.1.10</ecNumber>
        <ecNumber evidence="4">2.5.1.29</ecNumber>
    </submittedName>
</protein>
<evidence type="ECO:0000313" key="4">
    <source>
        <dbReference type="EMBL" id="GAP64569.1"/>
    </source>
</evidence>
<dbReference type="Proteomes" id="UP000037784">
    <property type="component" value="Unassembled WGS sequence"/>
</dbReference>
<gene>
    <name evidence="4" type="primary">idsA</name>
    <name evidence="4" type="ORF">ARMA_2992</name>
    <name evidence="5" type="ORF">SE16_00060</name>
</gene>
<dbReference type="PANTHER" id="PTHR12001">
    <property type="entry name" value="GERANYLGERANYL PYROPHOSPHATE SYNTHASE"/>
    <property type="match status" value="1"/>
</dbReference>
<accession>A0A0M8KBU4</accession>
<comment type="caution">
    <text evidence="4">The sequence shown here is derived from an EMBL/GenBank/DDBJ whole genome shotgun (WGS) entry which is preliminary data.</text>
</comment>
<dbReference type="GO" id="GO:0004337">
    <property type="term" value="F:(2E,6E)-farnesyl diphosphate synthase activity"/>
    <property type="evidence" value="ECO:0007669"/>
    <property type="project" value="UniProtKB-EC"/>
</dbReference>
<comment type="similarity">
    <text evidence="3">Belongs to the FPP/GGPP synthase family.</text>
</comment>